<evidence type="ECO:0000256" key="6">
    <source>
        <dbReference type="SAM" id="SignalP"/>
    </source>
</evidence>
<keyword evidence="5" id="KW-0998">Cell outer membrane</keyword>
<dbReference type="InterPro" id="IPR033985">
    <property type="entry name" value="SusD-like_N"/>
</dbReference>
<name>U2DZY4_9BACE</name>
<proteinExistence type="inferred from homology"/>
<evidence type="ECO:0000313" key="9">
    <source>
        <dbReference type="EMBL" id="ERI85521.1"/>
    </source>
</evidence>
<accession>U2DZY4</accession>
<comment type="caution">
    <text evidence="9">The sequence shown here is derived from an EMBL/GenBank/DDBJ whole genome shotgun (WGS) entry which is preliminary data.</text>
</comment>
<evidence type="ECO:0000256" key="5">
    <source>
        <dbReference type="ARBA" id="ARBA00023237"/>
    </source>
</evidence>
<dbReference type="PATRIC" id="fig|1321819.3.peg.1557"/>
<dbReference type="PROSITE" id="PS51257">
    <property type="entry name" value="PROKAR_LIPOPROTEIN"/>
    <property type="match status" value="1"/>
</dbReference>
<dbReference type="InterPro" id="IPR011990">
    <property type="entry name" value="TPR-like_helical_dom_sf"/>
</dbReference>
<comment type="subcellular location">
    <subcellularLocation>
        <location evidence="1">Cell outer membrane</location>
    </subcellularLocation>
</comment>
<organism evidence="9 10">
    <name type="scientific">Bacteroides pyogenes F0041</name>
    <dbReference type="NCBI Taxonomy" id="1321819"/>
    <lineage>
        <taxon>Bacteria</taxon>
        <taxon>Pseudomonadati</taxon>
        <taxon>Bacteroidota</taxon>
        <taxon>Bacteroidia</taxon>
        <taxon>Bacteroidales</taxon>
        <taxon>Bacteroidaceae</taxon>
        <taxon>Bacteroides</taxon>
    </lineage>
</organism>
<dbReference type="EMBL" id="AWSV01000089">
    <property type="protein sequence ID" value="ERI85521.1"/>
    <property type="molecule type" value="Genomic_DNA"/>
</dbReference>
<reference evidence="9 10" key="1">
    <citation type="submission" date="2013-08" db="EMBL/GenBank/DDBJ databases">
        <authorList>
            <person name="Weinstock G."/>
            <person name="Sodergren E."/>
            <person name="Wylie T."/>
            <person name="Fulton L."/>
            <person name="Fulton R."/>
            <person name="Fronick C."/>
            <person name="O'Laughlin M."/>
            <person name="Godfrey J."/>
            <person name="Miner T."/>
            <person name="Herter B."/>
            <person name="Appelbaum E."/>
            <person name="Cordes M."/>
            <person name="Lek S."/>
            <person name="Wollam A."/>
            <person name="Pepin K.H."/>
            <person name="Palsikar V.B."/>
            <person name="Mitreva M."/>
            <person name="Wilson R.K."/>
        </authorList>
    </citation>
    <scope>NUCLEOTIDE SEQUENCE [LARGE SCALE GENOMIC DNA]</scope>
    <source>
        <strain evidence="9 10">F0041</strain>
    </source>
</reference>
<feature type="domain" description="RagB/SusD" evidence="7">
    <location>
        <begin position="329"/>
        <end position="589"/>
    </location>
</feature>
<dbReference type="Gene3D" id="1.25.40.390">
    <property type="match status" value="1"/>
</dbReference>
<evidence type="ECO:0000259" key="8">
    <source>
        <dbReference type="Pfam" id="PF14322"/>
    </source>
</evidence>
<dbReference type="Proteomes" id="UP000016496">
    <property type="component" value="Unassembled WGS sequence"/>
</dbReference>
<feature type="chain" id="PRO_5004625330" evidence="6">
    <location>
        <begin position="23"/>
        <end position="590"/>
    </location>
</feature>
<evidence type="ECO:0000256" key="1">
    <source>
        <dbReference type="ARBA" id="ARBA00004442"/>
    </source>
</evidence>
<gene>
    <name evidence="9" type="ORF">HMPREF1981_01696</name>
</gene>
<protein>
    <submittedName>
        <fullName evidence="9">SusD family protein</fullName>
    </submittedName>
</protein>
<keyword evidence="3 6" id="KW-0732">Signal</keyword>
<dbReference type="AlphaFoldDB" id="U2DZY4"/>
<sequence>MKQYIYSFFCLFILLLSGCNYLNTEPGDVITEDRFWTTANAVALEQYCNMYYPKLIIGHGDPNGWDAGEMIKQEYQSDNLLSGGQNSYTFGHNTLTTSNRNWSWETVRGCNAFLKNYHRSPASDLDKKRYAGEILFFKALDYFNKVKLFGDVPWYDKAMDKNDPELYKGRDSREVVIRNILENINLSIEYLPKKSNVSRISKDAALLLKARICLYEGTWRRYRNLEGDVELLQEAYDAAGKLMQSEYGYSLYKAGGAENCYFDLFIQENYSDNPEIILSREYDPTVNMGNDVSQHMPMSIHGMSRDCFEEYLCSKTGLPVSLCGCHTPDMGCVAEMKNRDLRLVQTVCLPEKGSKFAHYLFKQDGGVLRGGAPNIYGLLSASAERPFYSDTSTGYAVSKFFNSKEYQIQAHKGSIDAPVMRYAEVLLIRAEAGAELGKDPELSKTVNLLRSRVGFPFELMENPVEDPDLVAKYPVIKGVNKNLIREIRRERRIELFAEGYRWDDVCRWNAGEVLYNRERRGAHIDPKLYTPAEIKLIIEKVGVDKEGFITPYAVRGTLNMNFTNKHYLLNVPLDEISLNPNLLPQNPGWE</sequence>
<evidence type="ECO:0000259" key="7">
    <source>
        <dbReference type="Pfam" id="PF07980"/>
    </source>
</evidence>
<evidence type="ECO:0000256" key="4">
    <source>
        <dbReference type="ARBA" id="ARBA00023136"/>
    </source>
</evidence>
<comment type="similarity">
    <text evidence="2">Belongs to the SusD family.</text>
</comment>
<dbReference type="InterPro" id="IPR012944">
    <property type="entry name" value="SusD_RagB_dom"/>
</dbReference>
<dbReference type="OrthoDB" id="1031584at2"/>
<feature type="signal peptide" evidence="6">
    <location>
        <begin position="1"/>
        <end position="22"/>
    </location>
</feature>
<keyword evidence="4" id="KW-0472">Membrane</keyword>
<feature type="domain" description="SusD-like N-terminal" evidence="8">
    <location>
        <begin position="101"/>
        <end position="214"/>
    </location>
</feature>
<dbReference type="SUPFAM" id="SSF48452">
    <property type="entry name" value="TPR-like"/>
    <property type="match status" value="1"/>
</dbReference>
<evidence type="ECO:0000256" key="2">
    <source>
        <dbReference type="ARBA" id="ARBA00006275"/>
    </source>
</evidence>
<dbReference type="Pfam" id="PF14322">
    <property type="entry name" value="SusD-like_3"/>
    <property type="match status" value="1"/>
</dbReference>
<dbReference type="HOGENOM" id="CLU_015553_0_1_10"/>
<evidence type="ECO:0000313" key="10">
    <source>
        <dbReference type="Proteomes" id="UP000016496"/>
    </source>
</evidence>
<dbReference type="RefSeq" id="WP_021645105.1">
    <property type="nucleotide sequence ID" value="NZ_KE993094.1"/>
</dbReference>
<dbReference type="GO" id="GO:0009279">
    <property type="term" value="C:cell outer membrane"/>
    <property type="evidence" value="ECO:0007669"/>
    <property type="project" value="UniProtKB-SubCell"/>
</dbReference>
<dbReference type="Pfam" id="PF07980">
    <property type="entry name" value="SusD_RagB"/>
    <property type="match status" value="1"/>
</dbReference>
<evidence type="ECO:0000256" key="3">
    <source>
        <dbReference type="ARBA" id="ARBA00022729"/>
    </source>
</evidence>